<feature type="compositionally biased region" description="Polar residues" evidence="7">
    <location>
        <begin position="130"/>
        <end position="152"/>
    </location>
</feature>
<dbReference type="Proteomes" id="UP000077315">
    <property type="component" value="Unassembled WGS sequence"/>
</dbReference>
<evidence type="ECO:0000313" key="8">
    <source>
        <dbReference type="EMBL" id="OAD78343.1"/>
    </source>
</evidence>
<evidence type="ECO:0008006" key="10">
    <source>
        <dbReference type="Google" id="ProtNLM"/>
    </source>
</evidence>
<organism evidence="8 9">
    <name type="scientific">Phycomyces blakesleeanus (strain ATCC 8743b / DSM 1359 / FGSC 10004 / NBRC 33097 / NRRL 1555)</name>
    <dbReference type="NCBI Taxonomy" id="763407"/>
    <lineage>
        <taxon>Eukaryota</taxon>
        <taxon>Fungi</taxon>
        <taxon>Fungi incertae sedis</taxon>
        <taxon>Mucoromycota</taxon>
        <taxon>Mucoromycotina</taxon>
        <taxon>Mucoromycetes</taxon>
        <taxon>Mucorales</taxon>
        <taxon>Phycomycetaceae</taxon>
        <taxon>Phycomyces</taxon>
    </lineage>
</organism>
<dbReference type="Gene3D" id="1.50.40.10">
    <property type="entry name" value="Mitochondrial carrier domain"/>
    <property type="match status" value="1"/>
</dbReference>
<name>A0A162UVY9_PHYB8</name>
<dbReference type="PROSITE" id="PS50920">
    <property type="entry name" value="SOLCAR"/>
    <property type="match status" value="2"/>
</dbReference>
<feature type="compositionally biased region" description="Polar residues" evidence="7">
    <location>
        <begin position="106"/>
        <end position="116"/>
    </location>
</feature>
<dbReference type="InParanoid" id="A0A162UVY9"/>
<dbReference type="GO" id="GO:0016020">
    <property type="term" value="C:membrane"/>
    <property type="evidence" value="ECO:0007669"/>
    <property type="project" value="UniProtKB-SubCell"/>
</dbReference>
<feature type="region of interest" description="Disordered" evidence="7">
    <location>
        <begin position="106"/>
        <end position="181"/>
    </location>
</feature>
<dbReference type="FunCoup" id="A0A162UVY9">
    <property type="interactions" value="43"/>
</dbReference>
<proteinExistence type="predicted"/>
<evidence type="ECO:0000256" key="7">
    <source>
        <dbReference type="SAM" id="MobiDB-lite"/>
    </source>
</evidence>
<evidence type="ECO:0000256" key="6">
    <source>
        <dbReference type="PROSITE-ProRule" id="PRU00282"/>
    </source>
</evidence>
<evidence type="ECO:0000256" key="4">
    <source>
        <dbReference type="ARBA" id="ARBA00022989"/>
    </source>
</evidence>
<dbReference type="InterPro" id="IPR018108">
    <property type="entry name" value="MCP_transmembrane"/>
</dbReference>
<feature type="compositionally biased region" description="Basic residues" evidence="7">
    <location>
        <begin position="432"/>
        <end position="444"/>
    </location>
</feature>
<dbReference type="GeneID" id="28999949"/>
<evidence type="ECO:0000256" key="2">
    <source>
        <dbReference type="ARBA" id="ARBA00022692"/>
    </source>
</evidence>
<feature type="repeat" description="Solcar" evidence="6">
    <location>
        <begin position="355"/>
        <end position="460"/>
    </location>
</feature>
<dbReference type="InterPro" id="IPR023395">
    <property type="entry name" value="MCP_dom_sf"/>
</dbReference>
<feature type="region of interest" description="Disordered" evidence="7">
    <location>
        <begin position="432"/>
        <end position="465"/>
    </location>
</feature>
<dbReference type="STRING" id="763407.A0A162UVY9"/>
<accession>A0A162UVY9</accession>
<protein>
    <recommendedName>
        <fullName evidence="10">Mitochondrial carrier</fullName>
    </recommendedName>
</protein>
<feature type="compositionally biased region" description="Acidic residues" evidence="7">
    <location>
        <begin position="448"/>
        <end position="462"/>
    </location>
</feature>
<dbReference type="OrthoDB" id="77989at2759"/>
<dbReference type="VEuPathDB" id="FungiDB:PHYBLDRAFT_185183"/>
<comment type="subcellular location">
    <subcellularLocation>
        <location evidence="1">Membrane</location>
        <topology evidence="1">Multi-pass membrane protein</topology>
    </subcellularLocation>
</comment>
<keyword evidence="3" id="KW-0677">Repeat</keyword>
<keyword evidence="2 6" id="KW-0812">Transmembrane</keyword>
<feature type="repeat" description="Solcar" evidence="6">
    <location>
        <begin position="255"/>
        <end position="345"/>
    </location>
</feature>
<evidence type="ECO:0000256" key="1">
    <source>
        <dbReference type="ARBA" id="ARBA00004141"/>
    </source>
</evidence>
<gene>
    <name evidence="8" type="ORF">PHYBLDRAFT_185183</name>
</gene>
<evidence type="ECO:0000256" key="5">
    <source>
        <dbReference type="ARBA" id="ARBA00023136"/>
    </source>
</evidence>
<dbReference type="EMBL" id="KV440973">
    <property type="protein sequence ID" value="OAD78343.1"/>
    <property type="molecule type" value="Genomic_DNA"/>
</dbReference>
<reference evidence="9" key="1">
    <citation type="submission" date="2015-06" db="EMBL/GenBank/DDBJ databases">
        <title>Expansion of signal transduction pathways in fungi by whole-genome duplication.</title>
        <authorList>
            <consortium name="DOE Joint Genome Institute"/>
            <person name="Corrochano L.M."/>
            <person name="Kuo A."/>
            <person name="Marcet-Houben M."/>
            <person name="Polaino S."/>
            <person name="Salamov A."/>
            <person name="Villalobos J.M."/>
            <person name="Alvarez M.I."/>
            <person name="Avalos J."/>
            <person name="Benito E.P."/>
            <person name="Benoit I."/>
            <person name="Burger G."/>
            <person name="Camino L.P."/>
            <person name="Canovas D."/>
            <person name="Cerda-Olmedo E."/>
            <person name="Cheng J.-F."/>
            <person name="Dominguez A."/>
            <person name="Elias M."/>
            <person name="Eslava A.P."/>
            <person name="Glaser F."/>
            <person name="Grimwood J."/>
            <person name="Gutierrez G."/>
            <person name="Heitman J."/>
            <person name="Henrissat B."/>
            <person name="Iturriaga E.A."/>
            <person name="Lang B.F."/>
            <person name="Lavin J.L."/>
            <person name="Lee S."/>
            <person name="Li W."/>
            <person name="Lindquist E."/>
            <person name="Lopez-Garcia S."/>
            <person name="Luque E.M."/>
            <person name="Marcos A.T."/>
            <person name="Martin J."/>
            <person name="McCluskey K."/>
            <person name="Medina H.R."/>
            <person name="Miralles-Duran A."/>
            <person name="Miyazaki A."/>
            <person name="Munoz-Torres E."/>
            <person name="Oguiza J.A."/>
            <person name="Ohm R."/>
            <person name="Olmedo M."/>
            <person name="Orejas M."/>
            <person name="Ortiz-Castellanos L."/>
            <person name="Pisabarro A.G."/>
            <person name="Rodriguez-Romero J."/>
            <person name="Ruiz-Herrera J."/>
            <person name="Ruiz-Vazquez R."/>
            <person name="Sanz C."/>
            <person name="Schackwitz W."/>
            <person name="Schmutz J."/>
            <person name="Shahriari M."/>
            <person name="Shelest E."/>
            <person name="Silva-Franco F."/>
            <person name="Soanes D."/>
            <person name="Syed K."/>
            <person name="Tagua V.G."/>
            <person name="Talbot N.J."/>
            <person name="Thon M."/>
            <person name="De vries R.P."/>
            <person name="Wiebenga A."/>
            <person name="Yadav J.S."/>
            <person name="Braun E.L."/>
            <person name="Baker S."/>
            <person name="Garre V."/>
            <person name="Horwitz B."/>
            <person name="Torres-Martinez S."/>
            <person name="Idnurm A."/>
            <person name="Herrera-Estrella A."/>
            <person name="Gabaldon T."/>
            <person name="Grigoriev I.V."/>
        </authorList>
    </citation>
    <scope>NUCLEOTIDE SEQUENCE [LARGE SCALE GENOMIC DNA]</scope>
    <source>
        <strain evidence="9">NRRL 1555(-)</strain>
    </source>
</reference>
<keyword evidence="9" id="KW-1185">Reference proteome</keyword>
<feature type="region of interest" description="Disordered" evidence="7">
    <location>
        <begin position="1"/>
        <end position="27"/>
    </location>
</feature>
<evidence type="ECO:0000256" key="3">
    <source>
        <dbReference type="ARBA" id="ARBA00022737"/>
    </source>
</evidence>
<keyword evidence="5 6" id="KW-0472">Membrane</keyword>
<evidence type="ECO:0000313" key="9">
    <source>
        <dbReference type="Proteomes" id="UP000077315"/>
    </source>
</evidence>
<sequence>MNIQKGVNPHRPYYTPGLHHQHNYTSLPSNDAAPGLTPNIYLDNEERPLKGLTTRITTFAAAKYMLTMLTSPFDVGTTLLQVQYSPHEDVEVIGFRDTIKKNPLVEQTTGYQNGTSSDEDEDDAFYSMRPGNTTNQEKEPTQPSWSNYARNTESQKKHPHPHPHQQQQQQVTVTSRSVYDDESRPVHQMAPMGGGVLEILSVIVKQPGEGWMSLFKGQRVTWVYEMARACLQPALEGALNDVFGLYDDTIPLMHLDNVTPNMTTMVASHLAIGILLSPLEIIRTRLIVQSSSPTNAKYRHLIHAFATMCREEGGLGKVYGSINLLPTILYHTIHPLLTCSTPLIIDRWLHISASDSPILYGAAQLAMSTLALLITLPLEVIRKRLQCQVPYSPKEIGGGGPFETSVALRPVPYNGILDAVYKIMKEEGTKKKHNTKRTVIKRRKDYNNSDDNDSNSEDGETFENDRQIKTTSAWGIRGLYRGFGMQLAANALLFVFHTINGIEVDFDGSS</sequence>
<dbReference type="PANTHER" id="PTHR24089">
    <property type="entry name" value="SOLUTE CARRIER FAMILY 25"/>
    <property type="match status" value="1"/>
</dbReference>
<dbReference type="RefSeq" id="XP_018296383.1">
    <property type="nucleotide sequence ID" value="XM_018439043.1"/>
</dbReference>
<dbReference type="AlphaFoldDB" id="A0A162UVY9"/>
<dbReference type="SUPFAM" id="SSF103506">
    <property type="entry name" value="Mitochondrial carrier"/>
    <property type="match status" value="1"/>
</dbReference>
<keyword evidence="4" id="KW-1133">Transmembrane helix</keyword>